<dbReference type="Pfam" id="PF00041">
    <property type="entry name" value="fn3"/>
    <property type="match status" value="1"/>
</dbReference>
<protein>
    <submittedName>
        <fullName evidence="6">Fibronectin type-III domain-containing protein</fullName>
    </submittedName>
</protein>
<evidence type="ECO:0000259" key="3">
    <source>
        <dbReference type="PROSITE" id="PS50853"/>
    </source>
</evidence>
<feature type="region of interest" description="Disordered" evidence="1">
    <location>
        <begin position="16"/>
        <end position="36"/>
    </location>
</feature>
<dbReference type="CDD" id="cd00063">
    <property type="entry name" value="FN3"/>
    <property type="match status" value="1"/>
</dbReference>
<organism evidence="6">
    <name type="scientific">Schistocephalus solidus</name>
    <name type="common">Tapeworm</name>
    <dbReference type="NCBI Taxonomy" id="70667"/>
    <lineage>
        <taxon>Eukaryota</taxon>
        <taxon>Metazoa</taxon>
        <taxon>Spiralia</taxon>
        <taxon>Lophotrochozoa</taxon>
        <taxon>Platyhelminthes</taxon>
        <taxon>Cestoda</taxon>
        <taxon>Eucestoda</taxon>
        <taxon>Diphyllobothriidea</taxon>
        <taxon>Diphyllobothriidae</taxon>
        <taxon>Schistocephalus</taxon>
    </lineage>
</organism>
<dbReference type="InterPro" id="IPR003961">
    <property type="entry name" value="FN3_dom"/>
</dbReference>
<dbReference type="InterPro" id="IPR013783">
    <property type="entry name" value="Ig-like_fold"/>
</dbReference>
<feature type="compositionally biased region" description="Polar residues" evidence="1">
    <location>
        <begin position="25"/>
        <end position="36"/>
    </location>
</feature>
<gene>
    <name evidence="4" type="ORF">SSLN_LOCUS10375</name>
</gene>
<proteinExistence type="predicted"/>
<name>A0A183T1M7_SCHSO</name>
<evidence type="ECO:0000313" key="5">
    <source>
        <dbReference type="Proteomes" id="UP000275846"/>
    </source>
</evidence>
<accession>A0A183T1M7</accession>
<keyword evidence="2" id="KW-1133">Transmembrane helix</keyword>
<dbReference type="InterPro" id="IPR036116">
    <property type="entry name" value="FN3_sf"/>
</dbReference>
<evidence type="ECO:0000256" key="2">
    <source>
        <dbReference type="SAM" id="Phobius"/>
    </source>
</evidence>
<feature type="region of interest" description="Disordered" evidence="1">
    <location>
        <begin position="491"/>
        <end position="528"/>
    </location>
</feature>
<dbReference type="Gene3D" id="2.60.40.10">
    <property type="entry name" value="Immunoglobulins"/>
    <property type="match status" value="1"/>
</dbReference>
<keyword evidence="2" id="KW-0812">Transmembrane</keyword>
<evidence type="ECO:0000313" key="6">
    <source>
        <dbReference type="WBParaSite" id="SSLN_0001077801-mRNA-1"/>
    </source>
</evidence>
<keyword evidence="2" id="KW-0472">Membrane</keyword>
<feature type="transmembrane region" description="Helical" evidence="2">
    <location>
        <begin position="550"/>
        <end position="569"/>
    </location>
</feature>
<reference evidence="4 5" key="2">
    <citation type="submission" date="2018-11" db="EMBL/GenBank/DDBJ databases">
        <authorList>
            <consortium name="Pathogen Informatics"/>
        </authorList>
    </citation>
    <scope>NUCLEOTIDE SEQUENCE [LARGE SCALE GENOMIC DNA]</scope>
    <source>
        <strain evidence="4 5">NST_G2</strain>
    </source>
</reference>
<evidence type="ECO:0000313" key="4">
    <source>
        <dbReference type="EMBL" id="VDL96760.1"/>
    </source>
</evidence>
<reference evidence="6" key="1">
    <citation type="submission" date="2016-06" db="UniProtKB">
        <authorList>
            <consortium name="WormBaseParasite"/>
        </authorList>
    </citation>
    <scope>IDENTIFICATION</scope>
</reference>
<dbReference type="SUPFAM" id="SSF49265">
    <property type="entry name" value="Fibronectin type III"/>
    <property type="match status" value="1"/>
</dbReference>
<keyword evidence="5" id="KW-1185">Reference proteome</keyword>
<dbReference type="Proteomes" id="UP000275846">
    <property type="component" value="Unassembled WGS sequence"/>
</dbReference>
<sequence>MCCLIISADVASNLLKKQPSEESETSGSLYKSTDSPSGIEAIKDVASNLLTERPSEESDTPGSFFTSTESPSGIEADNVMFVLSLMIDVAVLRVGAGSVAAYAGMEMTETLVENDNGGLGEPLRWGVAYGDWWASVDVASTLLIERPIEELHTPGKLYTSTESPSGIEADNDVASTLLAGRPSEESDAPGSLYTSSEFLSGIEAENGRHFSPSSSCFSFCSYPSCSTSLLAVHISGDGFDAFMPRGLTAVALNSTSIHVSWESPNVSIDFHYLVIFSSGFKGWKHETMEVEFTPTELKPSSTYHFTMLPQLCQLSDLVRYRTQPAACIHLQNLQVDQSRIVVGISPPPPIDTSPAPSPPPPPLSLRHQQGVQIIVELILRHVRAHHWGSVGTDNGGELVSLKRRAKAHEAIIDTLRQTGQTCQDDLHALKSNTSVASLCLWLAAPEEGVAGTHHLQLTLLRESGLAESSTVHLVARQFSRDKHHVASTLLTERPSEELDTPGSLYTSTEYPIGTESDNESPSGTESDYGRHFASSSSSSSFSSSSFLNSLYYYFYYYYYYFYYYYYYYYYYY</sequence>
<dbReference type="EMBL" id="UYSU01035831">
    <property type="protein sequence ID" value="VDL96760.1"/>
    <property type="molecule type" value="Genomic_DNA"/>
</dbReference>
<dbReference type="OrthoDB" id="1594986at2759"/>
<feature type="domain" description="Fibronectin type-III" evidence="3">
    <location>
        <begin position="243"/>
        <end position="325"/>
    </location>
</feature>
<evidence type="ECO:0000256" key="1">
    <source>
        <dbReference type="SAM" id="MobiDB-lite"/>
    </source>
</evidence>
<dbReference type="AlphaFoldDB" id="A0A183T1M7"/>
<dbReference type="PROSITE" id="PS50853">
    <property type="entry name" value="FN3"/>
    <property type="match status" value="1"/>
</dbReference>
<dbReference type="WBParaSite" id="SSLN_0001077801-mRNA-1">
    <property type="protein sequence ID" value="SSLN_0001077801-mRNA-1"/>
    <property type="gene ID" value="SSLN_0001077801"/>
</dbReference>